<protein>
    <recommendedName>
        <fullName evidence="4">Ferric oxidoreductase domain-containing protein</fullName>
    </recommendedName>
</protein>
<feature type="transmembrane region" description="Helical" evidence="1">
    <location>
        <begin position="26"/>
        <end position="46"/>
    </location>
</feature>
<sequence>MGGMTSGTPPRPTRVNGVLDDERNTLLTASLLVVFGLAYAACWLHLGPQTLAWTLNRATGTVAYMLLAVTTATGALLGSRSAPTWLNRAYQAGWHGVASGFALALGALHGVLLTVDRQSPQTFAAILIPGRSTVLPLPVALGTLGLYVLALVVVSTHLRRHVSTRVWKALHLTAYPAFVLLTAHGITSGSDHLGVLYGVSVALVAYGFGLRLLDVRRTARARPRPR</sequence>
<feature type="transmembrane region" description="Helical" evidence="1">
    <location>
        <begin position="58"/>
        <end position="77"/>
    </location>
</feature>
<accession>A0ABQ3JK73</accession>
<dbReference type="EMBL" id="BNAJ01000001">
    <property type="protein sequence ID" value="GHF35280.1"/>
    <property type="molecule type" value="Genomic_DNA"/>
</dbReference>
<feature type="transmembrane region" description="Helical" evidence="1">
    <location>
        <begin position="166"/>
        <end position="187"/>
    </location>
</feature>
<feature type="transmembrane region" description="Helical" evidence="1">
    <location>
        <begin position="193"/>
        <end position="213"/>
    </location>
</feature>
<evidence type="ECO:0008006" key="4">
    <source>
        <dbReference type="Google" id="ProtNLM"/>
    </source>
</evidence>
<comment type="caution">
    <text evidence="2">The sequence shown here is derived from an EMBL/GenBank/DDBJ whole genome shotgun (WGS) entry which is preliminary data.</text>
</comment>
<gene>
    <name evidence="2" type="ORF">GCM10017781_10240</name>
</gene>
<feature type="transmembrane region" description="Helical" evidence="1">
    <location>
        <begin position="135"/>
        <end position="154"/>
    </location>
</feature>
<keyword evidence="1" id="KW-0472">Membrane</keyword>
<keyword evidence="1" id="KW-0812">Transmembrane</keyword>
<evidence type="ECO:0000313" key="3">
    <source>
        <dbReference type="Proteomes" id="UP000619376"/>
    </source>
</evidence>
<dbReference type="Proteomes" id="UP000619376">
    <property type="component" value="Unassembled WGS sequence"/>
</dbReference>
<feature type="transmembrane region" description="Helical" evidence="1">
    <location>
        <begin position="97"/>
        <end position="115"/>
    </location>
</feature>
<evidence type="ECO:0000313" key="2">
    <source>
        <dbReference type="EMBL" id="GHF35280.1"/>
    </source>
</evidence>
<proteinExistence type="predicted"/>
<keyword evidence="1" id="KW-1133">Transmembrane helix</keyword>
<name>A0ABQ3JK73_9DEIO</name>
<evidence type="ECO:0000256" key="1">
    <source>
        <dbReference type="SAM" id="Phobius"/>
    </source>
</evidence>
<keyword evidence="3" id="KW-1185">Reference proteome</keyword>
<reference evidence="3" key="1">
    <citation type="journal article" date="2019" name="Int. J. Syst. Evol. Microbiol.">
        <title>The Global Catalogue of Microorganisms (GCM) 10K type strain sequencing project: providing services to taxonomists for standard genome sequencing and annotation.</title>
        <authorList>
            <consortium name="The Broad Institute Genomics Platform"/>
            <consortium name="The Broad Institute Genome Sequencing Center for Infectious Disease"/>
            <person name="Wu L."/>
            <person name="Ma J."/>
        </authorList>
    </citation>
    <scope>NUCLEOTIDE SEQUENCE [LARGE SCALE GENOMIC DNA]</scope>
    <source>
        <strain evidence="3">CGMCC 1.18437</strain>
    </source>
</reference>
<organism evidence="2 3">
    <name type="scientific">Deinococcus metalli</name>
    <dbReference type="NCBI Taxonomy" id="1141878"/>
    <lineage>
        <taxon>Bacteria</taxon>
        <taxon>Thermotogati</taxon>
        <taxon>Deinococcota</taxon>
        <taxon>Deinococci</taxon>
        <taxon>Deinococcales</taxon>
        <taxon>Deinococcaceae</taxon>
        <taxon>Deinococcus</taxon>
    </lineage>
</organism>